<protein>
    <submittedName>
        <fullName evidence="1">Uncharacterized protein</fullName>
    </submittedName>
</protein>
<organism evidence="1 2">
    <name type="scientific">Conexivisphaera calida</name>
    <dbReference type="NCBI Taxonomy" id="1874277"/>
    <lineage>
        <taxon>Archaea</taxon>
        <taxon>Nitrososphaerota</taxon>
        <taxon>Conexivisphaeria</taxon>
        <taxon>Conexivisphaerales</taxon>
        <taxon>Conexivisphaeraceae</taxon>
        <taxon>Conexivisphaera</taxon>
    </lineage>
</organism>
<keyword evidence="2" id="KW-1185">Reference proteome</keyword>
<name>A0A4V0P1K4_9ARCH</name>
<evidence type="ECO:0000313" key="2">
    <source>
        <dbReference type="Proteomes" id="UP000509448"/>
    </source>
</evidence>
<dbReference type="KEGG" id="ccai:NAS2_0641"/>
<dbReference type="EMBL" id="AP018732">
    <property type="protein sequence ID" value="BBE42030.1"/>
    <property type="molecule type" value="Genomic_DNA"/>
</dbReference>
<dbReference type="AlphaFoldDB" id="A0A4V0P1K4"/>
<dbReference type="Proteomes" id="UP000509448">
    <property type="component" value="Chromosome"/>
</dbReference>
<proteinExistence type="predicted"/>
<sequence length="200" mass="22796">MVMIKMDPLNIPEDALKEYTIKVDVHGFEFINQDNFSEIIIKKPGMLSKEYAVLEGESAIGKLKYDTVKMKTEIYDDSGDILLGTIEKPEPQNKIFNPFDPKGISKVREYLVEDPAGKVTMKTVSEKATHTIELIYNVVDESGVVARFEPPQKIFGRQEYHLHIYLQKLRPIMLAALFLSIRMGEMAFAAGNVRDAFYPF</sequence>
<evidence type="ECO:0000313" key="1">
    <source>
        <dbReference type="EMBL" id="BBE42030.1"/>
    </source>
</evidence>
<accession>A0A4V0P1K4</accession>
<reference evidence="1 2" key="1">
    <citation type="journal article" date="2019" name="ISME J.">
        <title>Isolation and characterization of a thermophilic sulfur- and iron-reducing thaumarchaeote from a terrestrial acidic hot spring.</title>
        <authorList>
            <person name="Kato S."/>
            <person name="Itoh T."/>
            <person name="Yuki M."/>
            <person name="Nagamori M."/>
            <person name="Ohnishi M."/>
            <person name="Uematsu K."/>
            <person name="Suzuki K."/>
            <person name="Takashina T."/>
            <person name="Ohkuma M."/>
        </authorList>
    </citation>
    <scope>NUCLEOTIDE SEQUENCE [LARGE SCALE GENOMIC DNA]</scope>
    <source>
        <strain evidence="1 2">NAS-02</strain>
    </source>
</reference>
<gene>
    <name evidence="1" type="ORF">NAS2_0641</name>
</gene>